<organism evidence="1 2">
    <name type="scientific">Candidatus Obscuribacter phosphatis</name>
    <dbReference type="NCBI Taxonomy" id="1906157"/>
    <lineage>
        <taxon>Bacteria</taxon>
        <taxon>Bacillati</taxon>
        <taxon>Candidatus Melainabacteria</taxon>
        <taxon>Candidatus Obscuribacterales</taxon>
        <taxon>Candidatus Obscuribacteraceae</taxon>
        <taxon>Candidatus Obscuribacter</taxon>
    </lineage>
</organism>
<dbReference type="Proteomes" id="UP000664277">
    <property type="component" value="Unassembled WGS sequence"/>
</dbReference>
<protein>
    <submittedName>
        <fullName evidence="1">Uncharacterized protein</fullName>
    </submittedName>
</protein>
<accession>A0A8J7TP59</accession>
<dbReference type="AlphaFoldDB" id="A0A8J7TP59"/>
<dbReference type="EMBL" id="JAFLCK010000023">
    <property type="protein sequence ID" value="MBN8661693.1"/>
    <property type="molecule type" value="Genomic_DNA"/>
</dbReference>
<evidence type="ECO:0000313" key="1">
    <source>
        <dbReference type="EMBL" id="MBN8661693.1"/>
    </source>
</evidence>
<reference evidence="1" key="1">
    <citation type="submission" date="2021-02" db="EMBL/GenBank/DDBJ databases">
        <title>Genome-Resolved Metagenomics of a Microbial Community Performing Photosynthetic Biological Nutrient Removal.</title>
        <authorList>
            <person name="Mcdaniel E.A."/>
        </authorList>
    </citation>
    <scope>NUCLEOTIDE SEQUENCE</scope>
    <source>
        <strain evidence="1">UWPOB_OBS1</strain>
    </source>
</reference>
<evidence type="ECO:0000313" key="2">
    <source>
        <dbReference type="Proteomes" id="UP000664277"/>
    </source>
</evidence>
<comment type="caution">
    <text evidence="1">The sequence shown here is derived from an EMBL/GenBank/DDBJ whole genome shotgun (WGS) entry which is preliminary data.</text>
</comment>
<name>A0A8J7TP59_9BACT</name>
<sequence length="184" mass="20224">MISIDDKKKNFAQIVDGRVVDDSERVEVSIKGSISGFKATIEAIKPGFPFSTTLYIETDVLGEGQKEALFSITVTPRVAKGLSGIIGKLLLLDAREAPTGSKIFDNEFIATSNNEAICQRFINYPGVAEKIRTLSRYCGFRELHIQGGKGLVLVIPNSFDSISYDKVKASFHELGELAQILFDF</sequence>
<gene>
    <name evidence="1" type="ORF">J0M35_15105</name>
</gene>
<proteinExistence type="predicted"/>